<dbReference type="AlphaFoldDB" id="A0A835P5N1"/>
<comment type="caution">
    <text evidence="4">The sequence shown here is derived from an EMBL/GenBank/DDBJ whole genome shotgun (WGS) entry which is preliminary data.</text>
</comment>
<evidence type="ECO:0000313" key="5">
    <source>
        <dbReference type="EMBL" id="KAG0446328.1"/>
    </source>
</evidence>
<reference evidence="6 7" key="1">
    <citation type="journal article" date="2020" name="Nat. Food">
        <title>A phased Vanilla planifolia genome enables genetic improvement of flavour and production.</title>
        <authorList>
            <person name="Hasing T."/>
            <person name="Tang H."/>
            <person name="Brym M."/>
            <person name="Khazi F."/>
            <person name="Huang T."/>
            <person name="Chambers A.H."/>
        </authorList>
    </citation>
    <scope>NUCLEOTIDE SEQUENCE [LARGE SCALE GENOMIC DNA]</scope>
    <source>
        <tissue evidence="4">Leaf</tissue>
    </source>
</reference>
<evidence type="ECO:0000256" key="2">
    <source>
        <dbReference type="ARBA" id="ARBA00023134"/>
    </source>
</evidence>
<dbReference type="OrthoDB" id="342024at2759"/>
<feature type="domain" description="Tr-type G" evidence="3">
    <location>
        <begin position="106"/>
        <end position="158"/>
    </location>
</feature>
<gene>
    <name evidence="5" type="ORF">HPP92_028887</name>
    <name evidence="4" type="ORF">HPP92_028897</name>
</gene>
<dbReference type="EMBL" id="JADCNM010000590">
    <property type="protein sequence ID" value="KAG0446323.1"/>
    <property type="molecule type" value="Genomic_DNA"/>
</dbReference>
<protein>
    <recommendedName>
        <fullName evidence="3">Tr-type G domain-containing protein</fullName>
    </recommendedName>
</protein>
<dbReference type="InterPro" id="IPR000795">
    <property type="entry name" value="T_Tr_GTP-bd_dom"/>
</dbReference>
<keyword evidence="6" id="KW-1185">Reference proteome</keyword>
<dbReference type="GO" id="GO:0005525">
    <property type="term" value="F:GTP binding"/>
    <property type="evidence" value="ECO:0007669"/>
    <property type="project" value="UniProtKB-KW"/>
</dbReference>
<evidence type="ECO:0000313" key="4">
    <source>
        <dbReference type="EMBL" id="KAG0446323.1"/>
    </source>
</evidence>
<name>A0A835P5N1_VANPL</name>
<organism evidence="4 7">
    <name type="scientific">Vanilla planifolia</name>
    <name type="common">Vanilla</name>
    <dbReference type="NCBI Taxonomy" id="51239"/>
    <lineage>
        <taxon>Eukaryota</taxon>
        <taxon>Viridiplantae</taxon>
        <taxon>Streptophyta</taxon>
        <taxon>Embryophyta</taxon>
        <taxon>Tracheophyta</taxon>
        <taxon>Spermatophyta</taxon>
        <taxon>Magnoliopsida</taxon>
        <taxon>Liliopsida</taxon>
        <taxon>Asparagales</taxon>
        <taxon>Orchidaceae</taxon>
        <taxon>Vanilloideae</taxon>
        <taxon>Vanilleae</taxon>
        <taxon>Vanilla</taxon>
    </lineage>
</organism>
<accession>A0A835P5N1</accession>
<evidence type="ECO:0000313" key="7">
    <source>
        <dbReference type="Proteomes" id="UP000639772"/>
    </source>
</evidence>
<keyword evidence="2" id="KW-0342">GTP-binding</keyword>
<dbReference type="Pfam" id="PF00009">
    <property type="entry name" value="GTP_EFTU"/>
    <property type="match status" value="1"/>
</dbReference>
<dbReference type="GO" id="GO:0003924">
    <property type="term" value="F:GTPase activity"/>
    <property type="evidence" value="ECO:0007669"/>
    <property type="project" value="InterPro"/>
</dbReference>
<sequence>MCSRHVTPISTSPIEGGMRVRNSGSFRGMEQSLSRSRVKPTEWNTVMRKASGVDVCWFRSQVVIKEKGSLLALVIWDESTDEQKYAVLLDTWPQRFWFQEDIWGIQADAAILVVDASVGFFLKLTREHAQFIRSFRVEQPIVAVNKMDLVGYKKERFDFHKDAAELS</sequence>
<dbReference type="EMBL" id="JADCNL010000589">
    <property type="protein sequence ID" value="KAG0446328.1"/>
    <property type="molecule type" value="Genomic_DNA"/>
</dbReference>
<dbReference type="InterPro" id="IPR027417">
    <property type="entry name" value="P-loop_NTPase"/>
</dbReference>
<evidence type="ECO:0000256" key="1">
    <source>
        <dbReference type="ARBA" id="ARBA00022741"/>
    </source>
</evidence>
<dbReference type="Gene3D" id="3.40.50.300">
    <property type="entry name" value="P-loop containing nucleotide triphosphate hydrolases"/>
    <property type="match status" value="1"/>
</dbReference>
<proteinExistence type="predicted"/>
<dbReference type="Proteomes" id="UP000639772">
    <property type="component" value="Unassembled WGS sequence"/>
</dbReference>
<dbReference type="InterPro" id="IPR050100">
    <property type="entry name" value="TRAFAC_GTPase_members"/>
</dbReference>
<dbReference type="SUPFAM" id="SSF52540">
    <property type="entry name" value="P-loop containing nucleoside triphosphate hydrolases"/>
    <property type="match status" value="1"/>
</dbReference>
<evidence type="ECO:0000259" key="3">
    <source>
        <dbReference type="Pfam" id="PF00009"/>
    </source>
</evidence>
<evidence type="ECO:0000313" key="6">
    <source>
        <dbReference type="Proteomes" id="UP000636800"/>
    </source>
</evidence>
<dbReference type="Proteomes" id="UP000636800">
    <property type="component" value="Unassembled WGS sequence"/>
</dbReference>
<keyword evidence="1" id="KW-0547">Nucleotide-binding</keyword>
<dbReference type="PANTHER" id="PTHR23115">
    <property type="entry name" value="TRANSLATION FACTOR"/>
    <property type="match status" value="1"/>
</dbReference>